<evidence type="ECO:0008006" key="4">
    <source>
        <dbReference type="Google" id="ProtNLM"/>
    </source>
</evidence>
<gene>
    <name evidence="2" type="ORF">SELMODRAFT_104404</name>
</gene>
<dbReference type="HOGENOM" id="CLU_014546_5_1_1"/>
<accession>D8RXM6</accession>
<reference evidence="2 3" key="1">
    <citation type="journal article" date="2011" name="Science">
        <title>The Selaginella genome identifies genetic changes associated with the evolution of vascular plants.</title>
        <authorList>
            <person name="Banks J.A."/>
            <person name="Nishiyama T."/>
            <person name="Hasebe M."/>
            <person name="Bowman J.L."/>
            <person name="Gribskov M."/>
            <person name="dePamphilis C."/>
            <person name="Albert V.A."/>
            <person name="Aono N."/>
            <person name="Aoyama T."/>
            <person name="Ambrose B.A."/>
            <person name="Ashton N.W."/>
            <person name="Axtell M.J."/>
            <person name="Barker E."/>
            <person name="Barker M.S."/>
            <person name="Bennetzen J.L."/>
            <person name="Bonawitz N.D."/>
            <person name="Chapple C."/>
            <person name="Cheng C."/>
            <person name="Correa L.G."/>
            <person name="Dacre M."/>
            <person name="DeBarry J."/>
            <person name="Dreyer I."/>
            <person name="Elias M."/>
            <person name="Engstrom E.M."/>
            <person name="Estelle M."/>
            <person name="Feng L."/>
            <person name="Finet C."/>
            <person name="Floyd S.K."/>
            <person name="Frommer W.B."/>
            <person name="Fujita T."/>
            <person name="Gramzow L."/>
            <person name="Gutensohn M."/>
            <person name="Harholt J."/>
            <person name="Hattori M."/>
            <person name="Heyl A."/>
            <person name="Hirai T."/>
            <person name="Hiwatashi Y."/>
            <person name="Ishikawa M."/>
            <person name="Iwata M."/>
            <person name="Karol K.G."/>
            <person name="Koehler B."/>
            <person name="Kolukisaoglu U."/>
            <person name="Kubo M."/>
            <person name="Kurata T."/>
            <person name="Lalonde S."/>
            <person name="Li K."/>
            <person name="Li Y."/>
            <person name="Litt A."/>
            <person name="Lyons E."/>
            <person name="Manning G."/>
            <person name="Maruyama T."/>
            <person name="Michael T.P."/>
            <person name="Mikami K."/>
            <person name="Miyazaki S."/>
            <person name="Morinaga S."/>
            <person name="Murata T."/>
            <person name="Mueller-Roeber B."/>
            <person name="Nelson D.R."/>
            <person name="Obara M."/>
            <person name="Oguri Y."/>
            <person name="Olmstead R.G."/>
            <person name="Onodera N."/>
            <person name="Petersen B.L."/>
            <person name="Pils B."/>
            <person name="Prigge M."/>
            <person name="Rensing S.A."/>
            <person name="Riano-Pachon D.M."/>
            <person name="Roberts A.W."/>
            <person name="Sato Y."/>
            <person name="Scheller H.V."/>
            <person name="Schulz B."/>
            <person name="Schulz C."/>
            <person name="Shakirov E.V."/>
            <person name="Shibagaki N."/>
            <person name="Shinohara N."/>
            <person name="Shippen D.E."/>
            <person name="Soerensen I."/>
            <person name="Sotooka R."/>
            <person name="Sugimoto N."/>
            <person name="Sugita M."/>
            <person name="Sumikawa N."/>
            <person name="Tanurdzic M."/>
            <person name="Theissen G."/>
            <person name="Ulvskov P."/>
            <person name="Wakazuki S."/>
            <person name="Weng J.K."/>
            <person name="Willats W.W."/>
            <person name="Wipf D."/>
            <person name="Wolf P.G."/>
            <person name="Yang L."/>
            <person name="Zimmer A.D."/>
            <person name="Zhu Q."/>
            <person name="Mitros T."/>
            <person name="Hellsten U."/>
            <person name="Loque D."/>
            <person name="Otillar R."/>
            <person name="Salamov A."/>
            <person name="Schmutz J."/>
            <person name="Shapiro H."/>
            <person name="Lindquist E."/>
            <person name="Lucas S."/>
            <person name="Rokhsar D."/>
            <person name="Grigoriev I.V."/>
        </authorList>
    </citation>
    <scope>NUCLEOTIDE SEQUENCE [LARGE SCALE GENOMIC DNA]</scope>
</reference>
<organism evidence="3">
    <name type="scientific">Selaginella moellendorffii</name>
    <name type="common">Spikemoss</name>
    <dbReference type="NCBI Taxonomy" id="88036"/>
    <lineage>
        <taxon>Eukaryota</taxon>
        <taxon>Viridiplantae</taxon>
        <taxon>Streptophyta</taxon>
        <taxon>Embryophyta</taxon>
        <taxon>Tracheophyta</taxon>
        <taxon>Lycopodiopsida</taxon>
        <taxon>Selaginellales</taxon>
        <taxon>Selaginellaceae</taxon>
        <taxon>Selaginella</taxon>
    </lineage>
</organism>
<proteinExistence type="inferred from homology"/>
<dbReference type="Proteomes" id="UP000001514">
    <property type="component" value="Unassembled WGS sequence"/>
</dbReference>
<dbReference type="PANTHER" id="PTHR31642">
    <property type="entry name" value="TRICHOTHECENE 3-O-ACETYLTRANSFERASE"/>
    <property type="match status" value="1"/>
</dbReference>
<dbReference type="InterPro" id="IPR050317">
    <property type="entry name" value="Plant_Fungal_Acyltransferase"/>
</dbReference>
<protein>
    <recommendedName>
        <fullName evidence="4">BAHD family acyltransferase, clade V</fullName>
    </recommendedName>
</protein>
<dbReference type="STRING" id="88036.D8RXM6"/>
<dbReference type="eggNOG" id="ENOG502QTU2">
    <property type="taxonomic scope" value="Eukaryota"/>
</dbReference>
<dbReference type="Pfam" id="PF02458">
    <property type="entry name" value="Transferase"/>
    <property type="match status" value="1"/>
</dbReference>
<name>D8RXM6_SELML</name>
<dbReference type="GO" id="GO:0016747">
    <property type="term" value="F:acyltransferase activity, transferring groups other than amino-acyl groups"/>
    <property type="evidence" value="ECO:0000318"/>
    <property type="project" value="GO_Central"/>
</dbReference>
<dbReference type="InParanoid" id="D8RXM6"/>
<dbReference type="EMBL" id="GL377594">
    <property type="protein sequence ID" value="EFJ22763.1"/>
    <property type="molecule type" value="Genomic_DNA"/>
</dbReference>
<dbReference type="OMA" id="TEASANC"/>
<comment type="similarity">
    <text evidence="1">Belongs to the plant acyltransferase family.</text>
</comment>
<dbReference type="OrthoDB" id="671439at2759"/>
<dbReference type="KEGG" id="smo:SELMODRAFT_104404"/>
<evidence type="ECO:0000256" key="1">
    <source>
        <dbReference type="ARBA" id="ARBA00009861"/>
    </source>
</evidence>
<evidence type="ECO:0000313" key="2">
    <source>
        <dbReference type="EMBL" id="EFJ22763.1"/>
    </source>
</evidence>
<dbReference type="InterPro" id="IPR023213">
    <property type="entry name" value="CAT-like_dom_sf"/>
</dbReference>
<dbReference type="AlphaFoldDB" id="D8RXM6"/>
<dbReference type="PANTHER" id="PTHR31642:SF160">
    <property type="entry name" value="HXXXD-TYPE ACYL-TRANSFERASE FAMILY PROTEIN"/>
    <property type="match status" value="1"/>
</dbReference>
<evidence type="ECO:0000313" key="3">
    <source>
        <dbReference type="Proteomes" id="UP000001514"/>
    </source>
</evidence>
<keyword evidence="3" id="KW-1185">Reference proteome</keyword>
<dbReference type="Gene3D" id="3.30.559.10">
    <property type="entry name" value="Chloramphenicol acetyltransferase-like domain"/>
    <property type="match status" value="2"/>
</dbReference>
<dbReference type="Gramene" id="EFJ22763">
    <property type="protein sequence ID" value="EFJ22763"/>
    <property type="gene ID" value="SELMODRAFT_104404"/>
</dbReference>
<sequence length="431" mass="47460">MEIHSRMCVAKSDVPASVPRVVLLSPLDLFHTSQMPIVLFYENAPAGAAARIESGLATVLDHYPELAGRIGRDELGRHCIHLNNEGAIFVEAVCASEELAPFLDKRGNDVKDLVGSSTLELGDGMNRVPLIIQVTRFACGGLALSWEGHHRVCDGSAHTQFLLNWAYAARTGSLTPGFVPLIHDRSFLFPRNPPVVEDPLVKFIHKKMSRTTVPGQEVLTLTSNLTSKQISHLKSLCGNKYTTYETLSAHFWRCMTAARNFEDRSTLVGHFCPANGRSILNAPPGFFGNAIYLTFVQTSAADLLDGSLEHAAGLIRQAVKRASNRVFLESVIDYLALEQASEDAQPPQPEAKDQSWIPNVMIPCWSKFPLYEVDFGFGNPFRFSTVNMGIEGAFTIGPPRKEGITEVLINVRKEHAQSLLTHLGNCTQGYF</sequence>